<dbReference type="SMART" id="SM00194">
    <property type="entry name" value="PTPc"/>
    <property type="match status" value="1"/>
</dbReference>
<dbReference type="AlphaFoldDB" id="A0A8S3RNB1"/>
<dbReference type="Pfam" id="PF00102">
    <property type="entry name" value="Y_phosphatase"/>
    <property type="match status" value="1"/>
</dbReference>
<proteinExistence type="predicted"/>
<dbReference type="PROSITE" id="PS50055">
    <property type="entry name" value="TYR_PHOSPHATASE_PTP"/>
    <property type="match status" value="1"/>
</dbReference>
<dbReference type="GO" id="GO:0004725">
    <property type="term" value="F:protein tyrosine phosphatase activity"/>
    <property type="evidence" value="ECO:0007669"/>
    <property type="project" value="UniProtKB-EC"/>
</dbReference>
<dbReference type="Gene3D" id="3.90.190.10">
    <property type="entry name" value="Protein tyrosine phosphatase superfamily"/>
    <property type="match status" value="1"/>
</dbReference>
<evidence type="ECO:0000313" key="3">
    <source>
        <dbReference type="Proteomes" id="UP000683360"/>
    </source>
</evidence>
<sequence>MSPLIPLQAIIQTFTDRGLRHPPVPVNNTKFTDRGLRHPLIPLQAIIQTFTDRGLCHPLVPLQAIIQSLQIEGYCKQKEYIATQGPRQKTIPCFWHMVWQENVHCIVMATGLFENANQQCDKYWGDVFSAQRYVRHGDIHIWLDATMEMAQLTVRSFRIQHEGSSIERKVKHFEMVGFNDEATDPGFILDVCRRVNNHVKATAGPILVHCRDIKSTLPTNTSMYPLDMIGKEIYAHCPCYI</sequence>
<reference evidence="2" key="1">
    <citation type="submission" date="2021-03" db="EMBL/GenBank/DDBJ databases">
        <authorList>
            <person name="Bekaert M."/>
        </authorList>
    </citation>
    <scope>NUCLEOTIDE SEQUENCE</scope>
</reference>
<dbReference type="InterPro" id="IPR050348">
    <property type="entry name" value="Protein-Tyr_Phosphatase"/>
</dbReference>
<evidence type="ECO:0000313" key="2">
    <source>
        <dbReference type="EMBL" id="CAG2209683.1"/>
    </source>
</evidence>
<evidence type="ECO:0000259" key="1">
    <source>
        <dbReference type="PROSITE" id="PS50055"/>
    </source>
</evidence>
<keyword evidence="2" id="KW-0378">Hydrolase</keyword>
<keyword evidence="3" id="KW-1185">Reference proteome</keyword>
<dbReference type="InterPro" id="IPR029021">
    <property type="entry name" value="Prot-tyrosine_phosphatase-like"/>
</dbReference>
<dbReference type="EC" id="3.1.3.48" evidence="2"/>
<feature type="domain" description="Tyrosine-protein phosphatase" evidence="1">
    <location>
        <begin position="65"/>
        <end position="210"/>
    </location>
</feature>
<dbReference type="Proteomes" id="UP000683360">
    <property type="component" value="Unassembled WGS sequence"/>
</dbReference>
<dbReference type="PANTHER" id="PTHR19134">
    <property type="entry name" value="RECEPTOR-TYPE TYROSINE-PROTEIN PHOSPHATASE"/>
    <property type="match status" value="1"/>
</dbReference>
<dbReference type="PRINTS" id="PR00700">
    <property type="entry name" value="PRTYPHPHTASE"/>
</dbReference>
<dbReference type="CDD" id="cd00047">
    <property type="entry name" value="PTPc"/>
    <property type="match status" value="1"/>
</dbReference>
<accession>A0A8S3RNB1</accession>
<protein>
    <submittedName>
        <fullName evidence="2">PTPRF</fullName>
        <ecNumber evidence="2">3.1.3.48</ecNumber>
    </submittedName>
</protein>
<dbReference type="PANTHER" id="PTHR19134:SF449">
    <property type="entry name" value="TYROSINE-PROTEIN PHOSPHATASE 1"/>
    <property type="match status" value="1"/>
</dbReference>
<name>A0A8S3RNB1_MYTED</name>
<dbReference type="SUPFAM" id="SSF52799">
    <property type="entry name" value="(Phosphotyrosine protein) phosphatases II"/>
    <property type="match status" value="1"/>
</dbReference>
<dbReference type="InterPro" id="IPR000242">
    <property type="entry name" value="PTP_cat"/>
</dbReference>
<comment type="caution">
    <text evidence="2">The sequence shown here is derived from an EMBL/GenBank/DDBJ whole genome shotgun (WGS) entry which is preliminary data.</text>
</comment>
<dbReference type="EMBL" id="CAJPWZ010001208">
    <property type="protein sequence ID" value="CAG2209683.1"/>
    <property type="molecule type" value="Genomic_DNA"/>
</dbReference>
<gene>
    <name evidence="2" type="ORF">MEDL_23785</name>
</gene>
<organism evidence="2 3">
    <name type="scientific">Mytilus edulis</name>
    <name type="common">Blue mussel</name>
    <dbReference type="NCBI Taxonomy" id="6550"/>
    <lineage>
        <taxon>Eukaryota</taxon>
        <taxon>Metazoa</taxon>
        <taxon>Spiralia</taxon>
        <taxon>Lophotrochozoa</taxon>
        <taxon>Mollusca</taxon>
        <taxon>Bivalvia</taxon>
        <taxon>Autobranchia</taxon>
        <taxon>Pteriomorphia</taxon>
        <taxon>Mytilida</taxon>
        <taxon>Mytiloidea</taxon>
        <taxon>Mytilidae</taxon>
        <taxon>Mytilinae</taxon>
        <taxon>Mytilus</taxon>
    </lineage>
</organism>
<dbReference type="OrthoDB" id="6144703at2759"/>